<organism evidence="1 2">
    <name type="scientific">Ajellomyces capsulatus (strain H143)</name>
    <name type="common">Darling's disease fungus</name>
    <name type="synonym">Histoplasma capsulatum</name>
    <dbReference type="NCBI Taxonomy" id="544712"/>
    <lineage>
        <taxon>Eukaryota</taxon>
        <taxon>Fungi</taxon>
        <taxon>Dikarya</taxon>
        <taxon>Ascomycota</taxon>
        <taxon>Pezizomycotina</taxon>
        <taxon>Eurotiomycetes</taxon>
        <taxon>Eurotiomycetidae</taxon>
        <taxon>Onygenales</taxon>
        <taxon>Ajellomycetaceae</taxon>
        <taxon>Histoplasma</taxon>
    </lineage>
</organism>
<protein>
    <submittedName>
        <fullName evidence="1">Uncharacterized protein</fullName>
    </submittedName>
</protein>
<dbReference type="HOGENOM" id="CLU_2157606_0_0_1"/>
<dbReference type="VEuPathDB" id="FungiDB:HCDG_01238"/>
<dbReference type="AlphaFoldDB" id="C6H3I5"/>
<evidence type="ECO:0000313" key="1">
    <source>
        <dbReference type="EMBL" id="EER45659.1"/>
    </source>
</evidence>
<dbReference type="Proteomes" id="UP000002624">
    <property type="component" value="Unassembled WGS sequence"/>
</dbReference>
<accession>C6H3I5</accession>
<dbReference type="EMBL" id="GG692419">
    <property type="protein sequence ID" value="EER45659.1"/>
    <property type="molecule type" value="Genomic_DNA"/>
</dbReference>
<evidence type="ECO:0000313" key="2">
    <source>
        <dbReference type="Proteomes" id="UP000002624"/>
    </source>
</evidence>
<proteinExistence type="predicted"/>
<name>C6H3I5_AJECH</name>
<gene>
    <name evidence="1" type="ORF">HCDG_01238</name>
</gene>
<sequence length="111" mass="12700">MELDLQHVAQACRASGLHQMEQARLNGQYHNSSPDVAILDVIYYALYLMIQEKQGNLMKKTDLSHELGSSNIKEMEMYSAPVSSFLTITKSCDHHSVHYHHHHELVLSRPD</sequence>
<reference evidence="2" key="1">
    <citation type="submission" date="2009-05" db="EMBL/GenBank/DDBJ databases">
        <title>The genome sequence of Ajellomyces capsulatus strain H143.</title>
        <authorList>
            <person name="Champion M."/>
            <person name="Cuomo C.A."/>
            <person name="Ma L.-J."/>
            <person name="Henn M.R."/>
            <person name="Sil A."/>
            <person name="Goldman B."/>
            <person name="Young S.K."/>
            <person name="Kodira C.D."/>
            <person name="Zeng Q."/>
            <person name="Koehrsen M."/>
            <person name="Alvarado L."/>
            <person name="Berlin A.M."/>
            <person name="Borenstein D."/>
            <person name="Chen Z."/>
            <person name="Engels R."/>
            <person name="Freedman E."/>
            <person name="Gellesch M."/>
            <person name="Goldberg J."/>
            <person name="Griggs A."/>
            <person name="Gujja S."/>
            <person name="Heiman D.I."/>
            <person name="Hepburn T.A."/>
            <person name="Howarth C."/>
            <person name="Jen D."/>
            <person name="Larson L."/>
            <person name="Lewis B."/>
            <person name="Mehta T."/>
            <person name="Park D."/>
            <person name="Pearson M."/>
            <person name="Roberts A."/>
            <person name="Saif S."/>
            <person name="Shea T.D."/>
            <person name="Shenoy N."/>
            <person name="Sisk P."/>
            <person name="Stolte C."/>
            <person name="Sykes S."/>
            <person name="Walk T."/>
            <person name="White J."/>
            <person name="Yandava C."/>
            <person name="Klein B."/>
            <person name="McEwen J.G."/>
            <person name="Puccia R."/>
            <person name="Goldman G.H."/>
            <person name="Felipe M.S."/>
            <person name="Nino-Vega G."/>
            <person name="San-Blas G."/>
            <person name="Taylor J.W."/>
            <person name="Mendoza L."/>
            <person name="Galagan J.E."/>
            <person name="Nusbaum C."/>
            <person name="Birren B.W."/>
        </authorList>
    </citation>
    <scope>NUCLEOTIDE SEQUENCE [LARGE SCALE GENOMIC DNA]</scope>
    <source>
        <strain evidence="2">H143</strain>
    </source>
</reference>